<dbReference type="GO" id="GO:0015074">
    <property type="term" value="P:DNA integration"/>
    <property type="evidence" value="ECO:0007669"/>
    <property type="project" value="UniProtKB-KW"/>
</dbReference>
<comment type="similarity">
    <text evidence="1">Belongs to the 'phage' integrase family.</text>
</comment>
<proteinExistence type="inferred from homology"/>
<dbReference type="PROSITE" id="PS51898">
    <property type="entry name" value="TYR_RECOMBINASE"/>
    <property type="match status" value="1"/>
</dbReference>
<sequence>MNEPRDEHQVQLFKYADALQARGQGSVGQHIQTFDEQMVLGWLNAQQMRKAVQGGLSEHTLRAYEFETNKFMGFIMSQLDPLAHGGQYLKQVTVDHAQAYVRYLFKDLSPRSIKRALTILNSLFTYIHNAGELTVQPFANIGVSLPTAVGFNVDEKALTEAELKSVFDACEQLPKVSKRDMAVYHRTRWMLQLMFRTWQRRSEVAHLKMSDFHKAADGWEIRFVGKGSKYGLVMASPKLMEELAVYRQSIGLPPEPSYKEIDIPVLGDVYNPHKPISSNAVYLATKRVFTLAIESVTGNDADAERLRIKLSKCAAHTFRHTGISTYMNNGGDLRLAQSQARHSSASSTSIYDQRDKKKWRDDIELKQSQF</sequence>
<comment type="caution">
    <text evidence="8">The sequence shown here is derived from an EMBL/GenBank/DDBJ whole genome shotgun (WGS) entry which is preliminary data.</text>
</comment>
<dbReference type="InterPro" id="IPR010998">
    <property type="entry name" value="Integrase_recombinase_N"/>
</dbReference>
<dbReference type="InterPro" id="IPR004107">
    <property type="entry name" value="Integrase_SAM-like_N"/>
</dbReference>
<dbReference type="PANTHER" id="PTHR30349:SF41">
    <property type="entry name" value="INTEGRASE_RECOMBINASE PROTEIN MJ0367-RELATED"/>
    <property type="match status" value="1"/>
</dbReference>
<keyword evidence="9" id="KW-1185">Reference proteome</keyword>
<dbReference type="Gene3D" id="1.10.150.130">
    <property type="match status" value="1"/>
</dbReference>
<keyword evidence="2" id="KW-0229">DNA integration</keyword>
<reference evidence="8 9" key="1">
    <citation type="submission" date="2019-03" db="EMBL/GenBank/DDBJ databases">
        <title>Genomic Encyclopedia of Type Strains, Phase IV (KMG-IV): sequencing the most valuable type-strain genomes for metagenomic binning, comparative biology and taxonomic classification.</title>
        <authorList>
            <person name="Goeker M."/>
        </authorList>
    </citation>
    <scope>NUCLEOTIDE SEQUENCE [LARGE SCALE GENOMIC DNA]</scope>
    <source>
        <strain evidence="8 9">DSM 102852</strain>
    </source>
</reference>
<dbReference type="Pfam" id="PF00589">
    <property type="entry name" value="Phage_integrase"/>
    <property type="match status" value="1"/>
</dbReference>
<feature type="domain" description="Tyr recombinase" evidence="6">
    <location>
        <begin position="153"/>
        <end position="364"/>
    </location>
</feature>
<dbReference type="SUPFAM" id="SSF56349">
    <property type="entry name" value="DNA breaking-rejoining enzymes"/>
    <property type="match status" value="1"/>
</dbReference>
<dbReference type="InterPro" id="IPR011010">
    <property type="entry name" value="DNA_brk_join_enz"/>
</dbReference>
<organism evidence="8 9">
    <name type="scientific">Hydromonas duriensis</name>
    <dbReference type="NCBI Taxonomy" id="1527608"/>
    <lineage>
        <taxon>Bacteria</taxon>
        <taxon>Pseudomonadati</taxon>
        <taxon>Pseudomonadota</taxon>
        <taxon>Betaproteobacteria</taxon>
        <taxon>Burkholderiales</taxon>
        <taxon>Burkholderiaceae</taxon>
        <taxon>Hydromonas</taxon>
    </lineage>
</organism>
<feature type="domain" description="Core-binding (CB)" evidence="7">
    <location>
        <begin position="33"/>
        <end position="128"/>
    </location>
</feature>
<dbReference type="Pfam" id="PF02899">
    <property type="entry name" value="Phage_int_SAM_1"/>
    <property type="match status" value="1"/>
</dbReference>
<protein>
    <submittedName>
        <fullName evidence="8">Site-specific recombinase XerD</fullName>
    </submittedName>
</protein>
<keyword evidence="4" id="KW-0233">DNA recombination</keyword>
<dbReference type="InterPro" id="IPR050090">
    <property type="entry name" value="Tyrosine_recombinase_XerCD"/>
</dbReference>
<dbReference type="GO" id="GO:0003677">
    <property type="term" value="F:DNA binding"/>
    <property type="evidence" value="ECO:0007669"/>
    <property type="project" value="UniProtKB-UniRule"/>
</dbReference>
<evidence type="ECO:0000259" key="7">
    <source>
        <dbReference type="PROSITE" id="PS51900"/>
    </source>
</evidence>
<dbReference type="InterPro" id="IPR013762">
    <property type="entry name" value="Integrase-like_cat_sf"/>
</dbReference>
<dbReference type="Gene3D" id="1.10.443.10">
    <property type="entry name" value="Intergrase catalytic core"/>
    <property type="match status" value="1"/>
</dbReference>
<dbReference type="AlphaFoldDB" id="A0A4R6Y3V7"/>
<dbReference type="Proteomes" id="UP000294480">
    <property type="component" value="Unassembled WGS sequence"/>
</dbReference>
<dbReference type="CDD" id="cd00397">
    <property type="entry name" value="DNA_BRE_C"/>
    <property type="match status" value="1"/>
</dbReference>
<evidence type="ECO:0000256" key="4">
    <source>
        <dbReference type="ARBA" id="ARBA00023172"/>
    </source>
</evidence>
<evidence type="ECO:0000256" key="2">
    <source>
        <dbReference type="ARBA" id="ARBA00022908"/>
    </source>
</evidence>
<accession>A0A4R6Y3V7</accession>
<keyword evidence="3 5" id="KW-0238">DNA-binding</keyword>
<evidence type="ECO:0000313" key="9">
    <source>
        <dbReference type="Proteomes" id="UP000294480"/>
    </source>
</evidence>
<dbReference type="OrthoDB" id="9801717at2"/>
<name>A0A4R6Y3V7_9BURK</name>
<gene>
    <name evidence="8" type="ORF">DFR44_1572</name>
</gene>
<evidence type="ECO:0000259" key="6">
    <source>
        <dbReference type="PROSITE" id="PS51898"/>
    </source>
</evidence>
<evidence type="ECO:0000256" key="3">
    <source>
        <dbReference type="ARBA" id="ARBA00023125"/>
    </source>
</evidence>
<dbReference type="PROSITE" id="PS51900">
    <property type="entry name" value="CB"/>
    <property type="match status" value="1"/>
</dbReference>
<evidence type="ECO:0000313" key="8">
    <source>
        <dbReference type="EMBL" id="TDR27009.1"/>
    </source>
</evidence>
<evidence type="ECO:0000256" key="1">
    <source>
        <dbReference type="ARBA" id="ARBA00008857"/>
    </source>
</evidence>
<dbReference type="EMBL" id="SNZE01000057">
    <property type="protein sequence ID" value="TDR27009.1"/>
    <property type="molecule type" value="Genomic_DNA"/>
</dbReference>
<dbReference type="RefSeq" id="WP_133621642.1">
    <property type="nucleotide sequence ID" value="NZ_SNZE01000057.1"/>
</dbReference>
<dbReference type="PANTHER" id="PTHR30349">
    <property type="entry name" value="PHAGE INTEGRASE-RELATED"/>
    <property type="match status" value="1"/>
</dbReference>
<dbReference type="InterPro" id="IPR044068">
    <property type="entry name" value="CB"/>
</dbReference>
<dbReference type="GO" id="GO:0006310">
    <property type="term" value="P:DNA recombination"/>
    <property type="evidence" value="ECO:0007669"/>
    <property type="project" value="UniProtKB-KW"/>
</dbReference>
<evidence type="ECO:0000256" key="5">
    <source>
        <dbReference type="PROSITE-ProRule" id="PRU01248"/>
    </source>
</evidence>
<dbReference type="InterPro" id="IPR002104">
    <property type="entry name" value="Integrase_catalytic"/>
</dbReference>